<dbReference type="FunFam" id="1.20.810.10:FF:000002">
    <property type="entry name" value="Cytochrome b"/>
    <property type="match status" value="1"/>
</dbReference>
<feature type="transmembrane region" description="Helical" evidence="20">
    <location>
        <begin position="178"/>
        <end position="200"/>
    </location>
</feature>
<evidence type="ECO:0000256" key="1">
    <source>
        <dbReference type="ARBA" id="ARBA00002566"/>
    </source>
</evidence>
<evidence type="ECO:0000256" key="12">
    <source>
        <dbReference type="ARBA" id="ARBA00022989"/>
    </source>
</evidence>
<dbReference type="Gene3D" id="1.20.810.10">
    <property type="entry name" value="Cytochrome Bc1 Complex, Chain C"/>
    <property type="match status" value="1"/>
</dbReference>
<feature type="transmembrane region" description="Helical" evidence="20">
    <location>
        <begin position="346"/>
        <end position="369"/>
    </location>
</feature>
<keyword evidence="10" id="KW-0999">Mitochondrion inner membrane</keyword>
<evidence type="ECO:0000259" key="22">
    <source>
        <dbReference type="PROSITE" id="PS51003"/>
    </source>
</evidence>
<dbReference type="PANTHER" id="PTHR19271">
    <property type="entry name" value="CYTOCHROME B"/>
    <property type="match status" value="1"/>
</dbReference>
<keyword evidence="7 20" id="KW-0679">Respiratory chain</keyword>
<comment type="subunit">
    <text evidence="3">The cytochrome bc1 complex contains 11 subunits: 3 respiratory subunits (MT-CYB, CYC1 and UQCRFS1), 2 core proteins (UQCRC1 and UQCRC2) and 6 low-molecular weight proteins (UQCRH/QCR6, UQCRB/QCR7, UQCRQ/QCR8, UQCR10/QCR9, UQCR11/QCR10 and a cleavage product of UQCRFS1). This cytochrome bc1 complex then forms a dimer.</text>
</comment>
<geneLocation type="mitochondrion" evidence="23"/>
<feature type="transmembrane region" description="Helical" evidence="20">
    <location>
        <begin position="30"/>
        <end position="56"/>
    </location>
</feature>
<keyword evidence="6 19" id="KW-0349">Heme</keyword>
<dbReference type="Pfam" id="PF00032">
    <property type="entry name" value="Cytochrom_B_C"/>
    <property type="match status" value="1"/>
</dbReference>
<evidence type="ECO:0000256" key="2">
    <source>
        <dbReference type="ARBA" id="ARBA00004448"/>
    </source>
</evidence>
<protein>
    <recommendedName>
        <fullName evidence="4 20">Cytochrome b</fullName>
    </recommendedName>
</protein>
<evidence type="ECO:0000256" key="18">
    <source>
        <dbReference type="PIRSR" id="PIRSR038885-1"/>
    </source>
</evidence>
<feature type="transmembrane region" description="Helical" evidence="20">
    <location>
        <begin position="229"/>
        <end position="246"/>
    </location>
</feature>
<evidence type="ECO:0000256" key="7">
    <source>
        <dbReference type="ARBA" id="ARBA00022660"/>
    </source>
</evidence>
<dbReference type="PANTHER" id="PTHR19271:SF16">
    <property type="entry name" value="CYTOCHROME B"/>
    <property type="match status" value="1"/>
</dbReference>
<keyword evidence="15 20" id="KW-0496">Mitochondrion</keyword>
<comment type="cofactor">
    <cofactor evidence="19">
        <name>heme</name>
        <dbReference type="ChEBI" id="CHEBI:30413"/>
    </cofactor>
    <text evidence="19">Binds 2 heme groups non-covalently.</text>
</comment>
<evidence type="ECO:0000259" key="21">
    <source>
        <dbReference type="PROSITE" id="PS51002"/>
    </source>
</evidence>
<dbReference type="GO" id="GO:0006122">
    <property type="term" value="P:mitochondrial electron transport, ubiquinol to cytochrome c"/>
    <property type="evidence" value="ECO:0007669"/>
    <property type="project" value="TreeGrafter"/>
</dbReference>
<feature type="transmembrane region" description="Helical" evidence="20">
    <location>
        <begin position="140"/>
        <end position="158"/>
    </location>
</feature>
<dbReference type="AlphaFoldDB" id="C7SDH3"/>
<dbReference type="InterPro" id="IPR016174">
    <property type="entry name" value="Di-haem_cyt_TM"/>
</dbReference>
<dbReference type="Pfam" id="PF00033">
    <property type="entry name" value="Cytochrome_B"/>
    <property type="match status" value="1"/>
</dbReference>
<feature type="transmembrane region" description="Helical" evidence="20">
    <location>
        <begin position="77"/>
        <end position="98"/>
    </location>
</feature>
<evidence type="ECO:0000313" key="23">
    <source>
        <dbReference type="EMBL" id="ACJ35623.1"/>
    </source>
</evidence>
<proteinExistence type="inferred from homology"/>
<dbReference type="InterPro" id="IPR005797">
    <property type="entry name" value="Cyt_b/b6_N"/>
</dbReference>
<evidence type="ECO:0000256" key="14">
    <source>
        <dbReference type="ARBA" id="ARBA00023075"/>
    </source>
</evidence>
<dbReference type="InterPro" id="IPR036150">
    <property type="entry name" value="Cyt_b/b6_C_sf"/>
</dbReference>
<evidence type="ECO:0000256" key="13">
    <source>
        <dbReference type="ARBA" id="ARBA00023004"/>
    </source>
</evidence>
<evidence type="ECO:0000256" key="11">
    <source>
        <dbReference type="ARBA" id="ARBA00022982"/>
    </source>
</evidence>
<comment type="cofactor">
    <cofactor evidence="20">
        <name>heme b</name>
        <dbReference type="ChEBI" id="CHEBI:60344"/>
    </cofactor>
    <text evidence="20">Binds 2 heme groups non-covalently.</text>
</comment>
<keyword evidence="14" id="KW-0830">Ubiquinone</keyword>
<dbReference type="SUPFAM" id="SSF81648">
    <property type="entry name" value="a domain/subunit of cytochrome bc1 complex (Ubiquinol-cytochrome c reductase)"/>
    <property type="match status" value="1"/>
</dbReference>
<keyword evidence="16 20" id="KW-0472">Membrane</keyword>
<feature type="binding site" description="axial binding residue" evidence="19">
    <location>
        <position position="83"/>
    </location>
    <ligand>
        <name>heme b</name>
        <dbReference type="ChEBI" id="CHEBI:60344"/>
        <label>b562</label>
    </ligand>
    <ligandPart>
        <name>Fe</name>
        <dbReference type="ChEBI" id="CHEBI:18248"/>
    </ligandPart>
</feature>
<dbReference type="EMBL" id="FJ155484">
    <property type="protein sequence ID" value="ACJ35623.1"/>
    <property type="molecule type" value="Genomic_DNA"/>
</dbReference>
<keyword evidence="13 19" id="KW-0408">Iron</keyword>
<organism evidence="23">
    <name type="scientific">Macrophyllum macrophyllum</name>
    <name type="common">Long-legged bat</name>
    <dbReference type="NCBI Taxonomy" id="148062"/>
    <lineage>
        <taxon>Eukaryota</taxon>
        <taxon>Metazoa</taxon>
        <taxon>Chordata</taxon>
        <taxon>Craniata</taxon>
        <taxon>Vertebrata</taxon>
        <taxon>Euteleostomi</taxon>
        <taxon>Mammalia</taxon>
        <taxon>Eutheria</taxon>
        <taxon>Laurasiatheria</taxon>
        <taxon>Chiroptera</taxon>
        <taxon>Yangochiroptera</taxon>
        <taxon>Phyllostomidae</taxon>
        <taxon>Phyllostominae</taxon>
        <taxon>Macrophyllum</taxon>
    </lineage>
</organism>
<gene>
    <name evidence="23" type="primary">cytb</name>
</gene>
<dbReference type="InterPro" id="IPR048260">
    <property type="entry name" value="Cytochrome_b_C_euk/bac"/>
</dbReference>
<dbReference type="PROSITE" id="PS51002">
    <property type="entry name" value="CYTB_NTER"/>
    <property type="match status" value="1"/>
</dbReference>
<feature type="binding site" evidence="18">
    <location>
        <position position="201"/>
    </location>
    <ligand>
        <name>a ubiquinone</name>
        <dbReference type="ChEBI" id="CHEBI:16389"/>
    </ligand>
</feature>
<keyword evidence="8 20" id="KW-0812">Transmembrane</keyword>
<dbReference type="GO" id="GO:0046872">
    <property type="term" value="F:metal ion binding"/>
    <property type="evidence" value="ECO:0007669"/>
    <property type="project" value="UniProtKB-UniRule"/>
</dbReference>
<evidence type="ECO:0000256" key="4">
    <source>
        <dbReference type="ARBA" id="ARBA00013531"/>
    </source>
</evidence>
<dbReference type="PIRSF" id="PIRSF038885">
    <property type="entry name" value="COB"/>
    <property type="match status" value="1"/>
</dbReference>
<evidence type="ECO:0000256" key="9">
    <source>
        <dbReference type="ARBA" id="ARBA00022723"/>
    </source>
</evidence>
<comment type="function">
    <text evidence="1 20">Component of the ubiquinol-cytochrome c reductase complex (complex III or cytochrome b-c1 complex) that is part of the mitochondrial respiratory chain. The b-c1 complex mediates electron transfer from ubiquinol to cytochrome c. Contributes to the generation of a proton gradient across the mitochondrial membrane that is then used for ATP synthesis.</text>
</comment>
<feature type="transmembrane region" description="Helical" evidence="20">
    <location>
        <begin position="288"/>
        <end position="307"/>
    </location>
</feature>
<dbReference type="GO" id="GO:0045275">
    <property type="term" value="C:respiratory chain complex III"/>
    <property type="evidence" value="ECO:0007669"/>
    <property type="project" value="InterPro"/>
</dbReference>
<dbReference type="InterPro" id="IPR048259">
    <property type="entry name" value="Cytochrome_b_N_euk/bac"/>
</dbReference>
<keyword evidence="5 20" id="KW-0813">Transport</keyword>
<dbReference type="InterPro" id="IPR005798">
    <property type="entry name" value="Cyt_b/b6_C"/>
</dbReference>
<feature type="domain" description="Cytochrome b/b6 N-terminal region profile" evidence="21">
    <location>
        <begin position="1"/>
        <end position="209"/>
    </location>
</feature>
<evidence type="ECO:0000256" key="8">
    <source>
        <dbReference type="ARBA" id="ARBA00022692"/>
    </source>
</evidence>
<feature type="domain" description="Cytochrome b/b6 C-terminal region profile" evidence="22">
    <location>
        <begin position="210"/>
        <end position="379"/>
    </location>
</feature>
<evidence type="ECO:0000256" key="20">
    <source>
        <dbReference type="RuleBase" id="RU362117"/>
    </source>
</evidence>
<keyword evidence="9 19" id="KW-0479">Metal-binding</keyword>
<dbReference type="GO" id="GO:0016491">
    <property type="term" value="F:oxidoreductase activity"/>
    <property type="evidence" value="ECO:0007669"/>
    <property type="project" value="UniProtKB-UniRule"/>
</dbReference>
<evidence type="ECO:0000256" key="16">
    <source>
        <dbReference type="ARBA" id="ARBA00023136"/>
    </source>
</evidence>
<accession>C7SDH3</accession>
<keyword evidence="12 20" id="KW-1133">Transmembrane helix</keyword>
<evidence type="ECO:0000256" key="15">
    <source>
        <dbReference type="ARBA" id="ARBA00023128"/>
    </source>
</evidence>
<dbReference type="CDD" id="cd00284">
    <property type="entry name" value="Cytochrome_b_N"/>
    <property type="match status" value="1"/>
</dbReference>
<sequence length="379" mass="42791">MTNIRKTHPLIKIINTSLIDLPAPSSLSSWWNFGSILGVCLVVQILTGLFLAMHYTSDTATAFNSVAHICRDVNYGWVLRYLHANGASMFFICLYIHVGRGLYYGSYMYSETWNIGIILLFAVMATAFMGYVLPWGQMSFWGATVITNLLSAIPYIGTELVQWIWGGFSVNKATLTRFFAFHFLFPFIVTALVMVHLLFLHETGSNNPTGIPSDSDMIPFHPYYTIKDLLGFMIMLSILAALVLFSPDLLGDPDNYTPANPLNTPPHIKPEWYFLFAYAILRSIPNKLGGVLALIFSILILAAIPMLHASKQRSMMFRPLSQCLFWLLVAVLLTLTWIGGQPVEHPYIIIGQMASILYFMIILIFMPLISMTENYLLKW</sequence>
<feature type="binding site" description="axial binding residue" evidence="19">
    <location>
        <position position="182"/>
    </location>
    <ligand>
        <name>heme b</name>
        <dbReference type="ChEBI" id="CHEBI:60344"/>
        <label>b562</label>
    </ligand>
    <ligandPart>
        <name>Fe</name>
        <dbReference type="ChEBI" id="CHEBI:18248"/>
    </ligandPart>
</feature>
<evidence type="ECO:0000256" key="10">
    <source>
        <dbReference type="ARBA" id="ARBA00022792"/>
    </source>
</evidence>
<comment type="similarity">
    <text evidence="17 20">Belongs to the cytochrome b family.</text>
</comment>
<name>C7SDH3_MACMC</name>
<reference evidence="23" key="1">
    <citation type="journal article" date="2008" name="Mol. Phylogenet. Evol.">
        <title>Molecular dating of the diversification of Phyllostominae bats based on nuclear and mitochondrial DNA sequences.</title>
        <authorList>
            <person name="Hoffmann F.G."/>
            <person name="Hoofer S.R."/>
            <person name="Baker R.J."/>
        </authorList>
    </citation>
    <scope>NUCLEOTIDE SEQUENCE</scope>
</reference>
<comment type="subcellular location">
    <subcellularLocation>
        <location evidence="2">Mitochondrion inner membrane</location>
        <topology evidence="2">Multi-pass membrane protein</topology>
    </subcellularLocation>
</comment>
<dbReference type="GO" id="GO:0005743">
    <property type="term" value="C:mitochondrial inner membrane"/>
    <property type="evidence" value="ECO:0007669"/>
    <property type="project" value="UniProtKB-SubCell"/>
</dbReference>
<feature type="transmembrane region" description="Helical" evidence="20">
    <location>
        <begin position="319"/>
        <end position="340"/>
    </location>
</feature>
<evidence type="ECO:0000256" key="5">
    <source>
        <dbReference type="ARBA" id="ARBA00022448"/>
    </source>
</evidence>
<evidence type="ECO:0000256" key="6">
    <source>
        <dbReference type="ARBA" id="ARBA00022617"/>
    </source>
</evidence>
<dbReference type="InterPro" id="IPR030689">
    <property type="entry name" value="Cytochrome_b"/>
</dbReference>
<dbReference type="CDD" id="cd00290">
    <property type="entry name" value="cytochrome_b_C"/>
    <property type="match status" value="1"/>
</dbReference>
<feature type="binding site" description="axial binding residue" evidence="19">
    <location>
        <position position="196"/>
    </location>
    <ligand>
        <name>heme b</name>
        <dbReference type="ChEBI" id="CHEBI:60344"/>
        <label>b566</label>
    </ligand>
    <ligandPart>
        <name>Fe</name>
        <dbReference type="ChEBI" id="CHEBI:18248"/>
    </ligandPart>
</feature>
<feature type="transmembrane region" description="Helical" evidence="20">
    <location>
        <begin position="113"/>
        <end position="133"/>
    </location>
</feature>
<evidence type="ECO:0000256" key="17">
    <source>
        <dbReference type="ARBA" id="ARBA00061233"/>
    </source>
</evidence>
<dbReference type="GO" id="GO:0008121">
    <property type="term" value="F:quinol-cytochrome-c reductase activity"/>
    <property type="evidence" value="ECO:0007669"/>
    <property type="project" value="InterPro"/>
</dbReference>
<keyword evidence="11 20" id="KW-0249">Electron transport</keyword>
<dbReference type="PROSITE" id="PS51003">
    <property type="entry name" value="CYTB_CTER"/>
    <property type="match status" value="1"/>
</dbReference>
<evidence type="ECO:0000256" key="19">
    <source>
        <dbReference type="PIRSR" id="PIRSR038885-2"/>
    </source>
</evidence>
<feature type="binding site" description="axial binding residue" evidence="19">
    <location>
        <position position="97"/>
    </location>
    <ligand>
        <name>heme b</name>
        <dbReference type="ChEBI" id="CHEBI:60344"/>
        <label>b566</label>
    </ligand>
    <ligandPart>
        <name>Fe</name>
        <dbReference type="ChEBI" id="CHEBI:18248"/>
    </ligandPart>
</feature>
<evidence type="ECO:0000256" key="3">
    <source>
        <dbReference type="ARBA" id="ARBA00011088"/>
    </source>
</evidence>
<dbReference type="InterPro" id="IPR027387">
    <property type="entry name" value="Cytb/b6-like_sf"/>
</dbReference>
<dbReference type="SUPFAM" id="SSF81342">
    <property type="entry name" value="Transmembrane di-heme cytochromes"/>
    <property type="match status" value="1"/>
</dbReference>